<dbReference type="GO" id="GO:0005886">
    <property type="term" value="C:plasma membrane"/>
    <property type="evidence" value="ECO:0007669"/>
    <property type="project" value="UniProtKB-SubCell"/>
</dbReference>
<comment type="caution">
    <text evidence="9">The sequence shown here is derived from an EMBL/GenBank/DDBJ whole genome shotgun (WGS) entry which is preliminary data.</text>
</comment>
<dbReference type="PANTHER" id="PTHR43744:SF12">
    <property type="entry name" value="ABC TRANSPORTER PERMEASE PROTEIN MG189-RELATED"/>
    <property type="match status" value="1"/>
</dbReference>
<protein>
    <submittedName>
        <fullName evidence="9">Carbohydrate ABC transporter permease</fullName>
    </submittedName>
</protein>
<name>A0A329M6P7_9BACL</name>
<evidence type="ECO:0000259" key="8">
    <source>
        <dbReference type="PROSITE" id="PS50928"/>
    </source>
</evidence>
<organism evidence="9 10">
    <name type="scientific">Paenibacillus contaminans</name>
    <dbReference type="NCBI Taxonomy" id="450362"/>
    <lineage>
        <taxon>Bacteria</taxon>
        <taxon>Bacillati</taxon>
        <taxon>Bacillota</taxon>
        <taxon>Bacilli</taxon>
        <taxon>Bacillales</taxon>
        <taxon>Paenibacillaceae</taxon>
        <taxon>Paenibacillus</taxon>
    </lineage>
</organism>
<evidence type="ECO:0000256" key="6">
    <source>
        <dbReference type="ARBA" id="ARBA00023136"/>
    </source>
</evidence>
<evidence type="ECO:0000256" key="3">
    <source>
        <dbReference type="ARBA" id="ARBA00022475"/>
    </source>
</evidence>
<dbReference type="InterPro" id="IPR000515">
    <property type="entry name" value="MetI-like"/>
</dbReference>
<dbReference type="Proteomes" id="UP000250369">
    <property type="component" value="Unassembled WGS sequence"/>
</dbReference>
<comment type="subcellular location">
    <subcellularLocation>
        <location evidence="1 7">Cell membrane</location>
        <topology evidence="1 7">Multi-pass membrane protein</topology>
    </subcellularLocation>
</comment>
<reference evidence="9 10" key="1">
    <citation type="journal article" date="2009" name="Int. J. Syst. Evol. Microbiol.">
        <title>Paenibacillus contaminans sp. nov., isolated from a contaminated laboratory plate.</title>
        <authorList>
            <person name="Chou J.H."/>
            <person name="Lee J.H."/>
            <person name="Lin M.C."/>
            <person name="Chang P.S."/>
            <person name="Arun A.B."/>
            <person name="Young C.C."/>
            <person name="Chen W.M."/>
        </authorList>
    </citation>
    <scope>NUCLEOTIDE SEQUENCE [LARGE SCALE GENOMIC DNA]</scope>
    <source>
        <strain evidence="9 10">CKOBP-6</strain>
    </source>
</reference>
<evidence type="ECO:0000256" key="5">
    <source>
        <dbReference type="ARBA" id="ARBA00022989"/>
    </source>
</evidence>
<evidence type="ECO:0000256" key="1">
    <source>
        <dbReference type="ARBA" id="ARBA00004651"/>
    </source>
</evidence>
<keyword evidence="2 7" id="KW-0813">Transport</keyword>
<evidence type="ECO:0000256" key="7">
    <source>
        <dbReference type="RuleBase" id="RU363032"/>
    </source>
</evidence>
<feature type="transmembrane region" description="Helical" evidence="7">
    <location>
        <begin position="21"/>
        <end position="42"/>
    </location>
</feature>
<dbReference type="AlphaFoldDB" id="A0A329M6P7"/>
<proteinExistence type="inferred from homology"/>
<dbReference type="SUPFAM" id="SSF161098">
    <property type="entry name" value="MetI-like"/>
    <property type="match status" value="1"/>
</dbReference>
<feature type="transmembrane region" description="Helical" evidence="7">
    <location>
        <begin position="82"/>
        <end position="106"/>
    </location>
</feature>
<feature type="transmembrane region" description="Helical" evidence="7">
    <location>
        <begin position="254"/>
        <end position="277"/>
    </location>
</feature>
<dbReference type="Gene3D" id="1.10.3720.10">
    <property type="entry name" value="MetI-like"/>
    <property type="match status" value="1"/>
</dbReference>
<sequence length="292" mass="32445">MVFVFGERRAGMKRMLWTGRAGLIALVALFAMVCVGPLYWMVTGSFKQMKSTMQVPPELIPLAPTLENYKTLFNGSFPVLSWLMNSFAISALTTVFCILICTMMGYAFSKKSFPFKSILFVSILITMMLPKQASLIPLFLTVLKFGLMDNIFGAIIPLVVWPYGIFMMRQFIQSIPNELLESAKIDGASEPVIFTRIIIPLVKPSITALAVIMFLTAWNDFMWQLIVLKDIHSWTINIGISVISRNPVGNSPTINYGLAMAGGTIGAIPLMIIFIALQKYFVKGLTMGAVKE</sequence>
<feature type="transmembrane region" description="Helical" evidence="7">
    <location>
        <begin position="193"/>
        <end position="218"/>
    </location>
</feature>
<dbReference type="PROSITE" id="PS50928">
    <property type="entry name" value="ABC_TM1"/>
    <property type="match status" value="1"/>
</dbReference>
<gene>
    <name evidence="9" type="ORF">DQG23_30555</name>
</gene>
<dbReference type="Pfam" id="PF00528">
    <property type="entry name" value="BPD_transp_1"/>
    <property type="match status" value="1"/>
</dbReference>
<feature type="domain" description="ABC transmembrane type-1" evidence="8">
    <location>
        <begin position="83"/>
        <end position="277"/>
    </location>
</feature>
<dbReference type="EMBL" id="QMFB01000024">
    <property type="protein sequence ID" value="RAV15342.1"/>
    <property type="molecule type" value="Genomic_DNA"/>
</dbReference>
<keyword evidence="5 7" id="KW-1133">Transmembrane helix</keyword>
<dbReference type="InterPro" id="IPR035906">
    <property type="entry name" value="MetI-like_sf"/>
</dbReference>
<comment type="similarity">
    <text evidence="7">Belongs to the binding-protein-dependent transport system permease family.</text>
</comment>
<keyword evidence="10" id="KW-1185">Reference proteome</keyword>
<feature type="transmembrane region" description="Helical" evidence="7">
    <location>
        <begin position="151"/>
        <end position="172"/>
    </location>
</feature>
<evidence type="ECO:0000256" key="2">
    <source>
        <dbReference type="ARBA" id="ARBA00022448"/>
    </source>
</evidence>
<evidence type="ECO:0000256" key="4">
    <source>
        <dbReference type="ARBA" id="ARBA00022692"/>
    </source>
</evidence>
<evidence type="ECO:0000313" key="9">
    <source>
        <dbReference type="EMBL" id="RAV15342.1"/>
    </source>
</evidence>
<keyword evidence="3" id="KW-1003">Cell membrane</keyword>
<accession>A0A329M6P7</accession>
<keyword evidence="4 7" id="KW-0812">Transmembrane</keyword>
<dbReference type="CDD" id="cd06261">
    <property type="entry name" value="TM_PBP2"/>
    <property type="match status" value="1"/>
</dbReference>
<dbReference type="PANTHER" id="PTHR43744">
    <property type="entry name" value="ABC TRANSPORTER PERMEASE PROTEIN MG189-RELATED-RELATED"/>
    <property type="match status" value="1"/>
</dbReference>
<feature type="transmembrane region" description="Helical" evidence="7">
    <location>
        <begin position="118"/>
        <end position="139"/>
    </location>
</feature>
<keyword evidence="6 7" id="KW-0472">Membrane</keyword>
<dbReference type="GO" id="GO:0055085">
    <property type="term" value="P:transmembrane transport"/>
    <property type="evidence" value="ECO:0007669"/>
    <property type="project" value="InterPro"/>
</dbReference>
<evidence type="ECO:0000313" key="10">
    <source>
        <dbReference type="Proteomes" id="UP000250369"/>
    </source>
</evidence>